<dbReference type="OrthoDB" id="3028682at2759"/>
<dbReference type="GeneID" id="59341081"/>
<proteinExistence type="predicted"/>
<organism evidence="1 2">
    <name type="scientific">Mycena indigotica</name>
    <dbReference type="NCBI Taxonomy" id="2126181"/>
    <lineage>
        <taxon>Eukaryota</taxon>
        <taxon>Fungi</taxon>
        <taxon>Dikarya</taxon>
        <taxon>Basidiomycota</taxon>
        <taxon>Agaricomycotina</taxon>
        <taxon>Agaricomycetes</taxon>
        <taxon>Agaricomycetidae</taxon>
        <taxon>Agaricales</taxon>
        <taxon>Marasmiineae</taxon>
        <taxon>Mycenaceae</taxon>
        <taxon>Mycena</taxon>
    </lineage>
</organism>
<evidence type="ECO:0008006" key="3">
    <source>
        <dbReference type="Google" id="ProtNLM"/>
    </source>
</evidence>
<name>A0A8H6TGT4_9AGAR</name>
<dbReference type="Gene3D" id="1.20.1280.50">
    <property type="match status" value="1"/>
</dbReference>
<accession>A0A8H6TGT4</accession>
<reference evidence="1" key="1">
    <citation type="submission" date="2020-05" db="EMBL/GenBank/DDBJ databases">
        <title>Mycena genomes resolve the evolution of fungal bioluminescence.</title>
        <authorList>
            <person name="Tsai I.J."/>
        </authorList>
    </citation>
    <scope>NUCLEOTIDE SEQUENCE</scope>
    <source>
        <strain evidence="1">171206Taipei</strain>
    </source>
</reference>
<keyword evidence="2" id="KW-1185">Reference proteome</keyword>
<comment type="caution">
    <text evidence="1">The sequence shown here is derived from an EMBL/GenBank/DDBJ whole genome shotgun (WGS) entry which is preliminary data.</text>
</comment>
<evidence type="ECO:0000313" key="1">
    <source>
        <dbReference type="EMBL" id="KAF7316452.1"/>
    </source>
</evidence>
<dbReference type="RefSeq" id="XP_037226475.1">
    <property type="nucleotide sequence ID" value="XM_037358565.1"/>
</dbReference>
<dbReference type="Proteomes" id="UP000636479">
    <property type="component" value="Unassembled WGS sequence"/>
</dbReference>
<evidence type="ECO:0000313" key="2">
    <source>
        <dbReference type="Proteomes" id="UP000636479"/>
    </source>
</evidence>
<dbReference type="AlphaFoldDB" id="A0A8H6TGT4"/>
<dbReference type="EMBL" id="JACAZF010000001">
    <property type="protein sequence ID" value="KAF7316452.1"/>
    <property type="molecule type" value="Genomic_DNA"/>
</dbReference>
<protein>
    <recommendedName>
        <fullName evidence="3">F-box domain-containing protein</fullName>
    </recommendedName>
</protein>
<sequence length="509" mass="57348">MDSFATDLYLPPTHTRMTDSRAYSVEEPVAIHHISLKTILSNSEFMTQHKRQQASSPVLRLPPELLSEIFLLLLATTEDKALRPSFPMHVQLALSKVCGFWRAVALHTPMLWTSVALHLGKHVSNFNGIKELALTCFQRSEPLPLSLTITSETTSMPNIVSDLVSSARHRITRLQLQMPIAFTESIFKLPMSSFKLLRSIEVSAMLTSGDKGPWFRAMSSLEGATQLKTVVFRCYNPDNTRLERRLFKPMKSGLRLEQLLHLTLVGSLQVLANDAVNLIGQATNLVQLAIHITRVPEGAPEPDSVVSSTLRYLDATVSQYSLPVFLNALKLPSLEELSVRCRGVQNIPCSVFVGLHEKSAFSLRRFLISDRMGDSIFPFLRCSPFLERVQLIQCGSALNTVCKIFTRKAGNGVPILPHLKELAIVDRWPDERPEVAWDTASQALMAMVRFRRQTGHQMLNYLVFGARKALNEDQVAQLKTWRLEGMEYRLTDLRPGYDRIEEDYFGTAS</sequence>
<dbReference type="SUPFAM" id="SSF52047">
    <property type="entry name" value="RNI-like"/>
    <property type="match status" value="1"/>
</dbReference>
<gene>
    <name evidence="1" type="ORF">MIND_00164200</name>
</gene>